<evidence type="ECO:0000313" key="4">
    <source>
        <dbReference type="Proteomes" id="UP000252586"/>
    </source>
</evidence>
<evidence type="ECO:0000256" key="1">
    <source>
        <dbReference type="SAM" id="SignalP"/>
    </source>
</evidence>
<dbReference type="Pfam" id="PF05305">
    <property type="entry name" value="DUF732"/>
    <property type="match status" value="1"/>
</dbReference>
<protein>
    <submittedName>
        <fullName evidence="3">Uncharacterized protein DUF732</fullName>
    </submittedName>
</protein>
<evidence type="ECO:0000259" key="2">
    <source>
        <dbReference type="Pfam" id="PF05305"/>
    </source>
</evidence>
<dbReference type="STRING" id="1210090.GCA_001613185_03621"/>
<dbReference type="Proteomes" id="UP000252586">
    <property type="component" value="Unassembled WGS sequence"/>
</dbReference>
<dbReference type="AlphaFoldDB" id="A0A366DSL9"/>
<dbReference type="EMBL" id="QNRE01000003">
    <property type="protein sequence ID" value="RBO92489.1"/>
    <property type="molecule type" value="Genomic_DNA"/>
</dbReference>
<feature type="signal peptide" evidence="1">
    <location>
        <begin position="1"/>
        <end position="24"/>
    </location>
</feature>
<reference evidence="3 4" key="1">
    <citation type="submission" date="2018-06" db="EMBL/GenBank/DDBJ databases">
        <title>Genomic Encyclopedia of Type Strains, Phase IV (KMG-IV): sequencing the most valuable type-strain genomes for metagenomic binning, comparative biology and taxonomic classification.</title>
        <authorList>
            <person name="Goeker M."/>
        </authorList>
    </citation>
    <scope>NUCLEOTIDE SEQUENCE [LARGE SCALE GENOMIC DNA]</scope>
    <source>
        <strain evidence="3 4">DSM 44599</strain>
    </source>
</reference>
<feature type="chain" id="PRO_5017009032" evidence="1">
    <location>
        <begin position="25"/>
        <end position="115"/>
    </location>
</feature>
<comment type="caution">
    <text evidence="3">The sequence shown here is derived from an EMBL/GenBank/DDBJ whole genome shotgun (WGS) entry which is preliminary data.</text>
</comment>
<keyword evidence="1" id="KW-0732">Signal</keyword>
<keyword evidence="4" id="KW-1185">Reference proteome</keyword>
<dbReference type="InterPro" id="IPR007969">
    <property type="entry name" value="DUF732"/>
</dbReference>
<gene>
    <name evidence="3" type="ORF">DFR74_103132</name>
</gene>
<dbReference type="RefSeq" id="WP_067510153.1">
    <property type="nucleotide sequence ID" value="NZ_QNRE01000003.1"/>
</dbReference>
<feature type="domain" description="DUF732" evidence="2">
    <location>
        <begin position="43"/>
        <end position="112"/>
    </location>
</feature>
<dbReference type="OrthoDB" id="4549149at2"/>
<accession>A0A366DSL9</accession>
<sequence>MRKFIMSLLAVTAVLLGGAPVAVAAPADSGSASGSFGPARSAADRQFLRQSYYDDESWSVQDAAISLAHSQCRWLDAHGSTAANRIRLAERSRDAVEYPYLFLNAAIEAYCPWNG</sequence>
<evidence type="ECO:0000313" key="3">
    <source>
        <dbReference type="EMBL" id="RBO92489.1"/>
    </source>
</evidence>
<name>A0A366DSL9_9NOCA</name>
<proteinExistence type="predicted"/>
<organism evidence="3 4">
    <name type="scientific">Nocardia puris</name>
    <dbReference type="NCBI Taxonomy" id="208602"/>
    <lineage>
        <taxon>Bacteria</taxon>
        <taxon>Bacillati</taxon>
        <taxon>Actinomycetota</taxon>
        <taxon>Actinomycetes</taxon>
        <taxon>Mycobacteriales</taxon>
        <taxon>Nocardiaceae</taxon>
        <taxon>Nocardia</taxon>
    </lineage>
</organism>